<dbReference type="AlphaFoldDB" id="A0A0J1EDD6"/>
<reference evidence="1" key="1">
    <citation type="submission" date="2015-05" db="EMBL/GenBank/DDBJ databases">
        <title>Permanent draft genome of Rhodopirellula islandicus K833.</title>
        <authorList>
            <person name="Kizina J."/>
            <person name="Richter M."/>
            <person name="Glockner F.O."/>
            <person name="Harder J."/>
        </authorList>
    </citation>
    <scope>NUCLEOTIDE SEQUENCE [LARGE SCALE GENOMIC DNA]</scope>
    <source>
        <strain evidence="1">K833</strain>
    </source>
</reference>
<evidence type="ECO:0000313" key="2">
    <source>
        <dbReference type="Proteomes" id="UP000036367"/>
    </source>
</evidence>
<proteinExistence type="predicted"/>
<protein>
    <submittedName>
        <fullName evidence="1">Uncharacterized protein</fullName>
    </submittedName>
</protein>
<dbReference type="STRING" id="595434.RISK_004466"/>
<organism evidence="1 2">
    <name type="scientific">Rhodopirellula islandica</name>
    <dbReference type="NCBI Taxonomy" id="595434"/>
    <lineage>
        <taxon>Bacteria</taxon>
        <taxon>Pseudomonadati</taxon>
        <taxon>Planctomycetota</taxon>
        <taxon>Planctomycetia</taxon>
        <taxon>Pirellulales</taxon>
        <taxon>Pirellulaceae</taxon>
        <taxon>Rhodopirellula</taxon>
    </lineage>
</organism>
<dbReference type="Proteomes" id="UP000036367">
    <property type="component" value="Unassembled WGS sequence"/>
</dbReference>
<name>A0A0J1EDD6_RHOIS</name>
<dbReference type="EMBL" id="LECT01000036">
    <property type="protein sequence ID" value="KLU03569.1"/>
    <property type="molecule type" value="Genomic_DNA"/>
</dbReference>
<sequence>MLVYRGGSGRVPINDPQAQSWNAYFTSFNRFSQRRGAF</sequence>
<dbReference type="PATRIC" id="fig|595434.4.peg.4238"/>
<comment type="caution">
    <text evidence="1">The sequence shown here is derived from an EMBL/GenBank/DDBJ whole genome shotgun (WGS) entry which is preliminary data.</text>
</comment>
<gene>
    <name evidence="1" type="ORF">RISK_004466</name>
</gene>
<accession>A0A0J1EDD6</accession>
<keyword evidence="2" id="KW-1185">Reference proteome</keyword>
<evidence type="ECO:0000313" key="1">
    <source>
        <dbReference type="EMBL" id="KLU03569.1"/>
    </source>
</evidence>